<dbReference type="InterPro" id="IPR039189">
    <property type="entry name" value="Fcp1"/>
</dbReference>
<feature type="compositionally biased region" description="Low complexity" evidence="7">
    <location>
        <begin position="703"/>
        <end position="716"/>
    </location>
</feature>
<evidence type="ECO:0000256" key="3">
    <source>
        <dbReference type="ARBA" id="ARBA00022801"/>
    </source>
</evidence>
<feature type="compositionally biased region" description="Pro residues" evidence="7">
    <location>
        <begin position="638"/>
        <end position="651"/>
    </location>
</feature>
<organism evidence="9 10">
    <name type="scientific">Coccomyxa viridis</name>
    <dbReference type="NCBI Taxonomy" id="1274662"/>
    <lineage>
        <taxon>Eukaryota</taxon>
        <taxon>Viridiplantae</taxon>
        <taxon>Chlorophyta</taxon>
        <taxon>core chlorophytes</taxon>
        <taxon>Trebouxiophyceae</taxon>
        <taxon>Trebouxiophyceae incertae sedis</taxon>
        <taxon>Coccomyxaceae</taxon>
        <taxon>Coccomyxa</taxon>
    </lineage>
</organism>
<comment type="subcellular location">
    <subcellularLocation>
        <location evidence="1">Nucleus</location>
    </subcellularLocation>
</comment>
<dbReference type="SMART" id="SM00577">
    <property type="entry name" value="CPDc"/>
    <property type="match status" value="1"/>
</dbReference>
<feature type="compositionally biased region" description="Polar residues" evidence="7">
    <location>
        <begin position="513"/>
        <end position="530"/>
    </location>
</feature>
<evidence type="ECO:0000256" key="5">
    <source>
        <dbReference type="ARBA" id="ARBA00047761"/>
    </source>
</evidence>
<feature type="region of interest" description="Disordered" evidence="7">
    <location>
        <begin position="979"/>
        <end position="1014"/>
    </location>
</feature>
<dbReference type="Proteomes" id="UP001314263">
    <property type="component" value="Unassembled WGS sequence"/>
</dbReference>
<keyword evidence="10" id="KW-1185">Reference proteome</keyword>
<evidence type="ECO:0000256" key="2">
    <source>
        <dbReference type="ARBA" id="ARBA00013081"/>
    </source>
</evidence>
<dbReference type="EMBL" id="CAUYUE010000003">
    <property type="protein sequence ID" value="CAK0753100.1"/>
    <property type="molecule type" value="Genomic_DNA"/>
</dbReference>
<comment type="catalytic activity">
    <reaction evidence="6">
        <text>O-phospho-L-threonyl-[protein] + H2O = L-threonyl-[protein] + phosphate</text>
        <dbReference type="Rhea" id="RHEA:47004"/>
        <dbReference type="Rhea" id="RHEA-COMP:11060"/>
        <dbReference type="Rhea" id="RHEA-COMP:11605"/>
        <dbReference type="ChEBI" id="CHEBI:15377"/>
        <dbReference type="ChEBI" id="CHEBI:30013"/>
        <dbReference type="ChEBI" id="CHEBI:43474"/>
        <dbReference type="ChEBI" id="CHEBI:61977"/>
        <dbReference type="EC" id="3.1.3.16"/>
    </reaction>
</comment>
<accession>A0AAV1HZM7</accession>
<dbReference type="SUPFAM" id="SSF56784">
    <property type="entry name" value="HAD-like"/>
    <property type="match status" value="1"/>
</dbReference>
<dbReference type="Gene3D" id="3.40.50.1000">
    <property type="entry name" value="HAD superfamily/HAD-like"/>
    <property type="match status" value="1"/>
</dbReference>
<feature type="compositionally biased region" description="Low complexity" evidence="7">
    <location>
        <begin position="538"/>
        <end position="555"/>
    </location>
</feature>
<comment type="caution">
    <text evidence="9">The sequence shown here is derived from an EMBL/GenBank/DDBJ whole genome shotgun (WGS) entry which is preliminary data.</text>
</comment>
<feature type="compositionally biased region" description="Basic residues" evidence="7">
    <location>
        <begin position="1003"/>
        <end position="1014"/>
    </location>
</feature>
<sequence>MSDQQEELFVSILSQDCRVLPSQGFFGVLKRTLPPALQSPIYRGKELSFGAGDAHKAATRQRTDHSIRILLQMLTAGPCFTLCPKDESALEVFEIIHSGCISATPPEALEFDLTEKSPGMNLYLYPQAALAGGSPEAGAEQGKPYPLFLGFVVAKGALEMAHECVRDGLLPLLLDLDETVVKAYPIGKLTREIDCLSKKMQDQPELRECLQREIDLLREDHALMQQFTDNGCVTIGKESMQPRYEEACTGSGSRVLRPVIELPGRFLTRILPDNTETTMVVHIRPGWEKLREFLIGKDAKGRLQPPFKVYVCTTAEREYALEAWRLLDPKGELIPQQLRQQRITTVGRDKSGREKERKNIAAVVGLTADPGALNYLRTAMPLALILDDLVGVWTKQSQEHVLEIEPFSPNAQVAALNCATRHDPSHYHKLAEELLAARECLREMGCGVYQELHQELQHQLESAAPVLLADVERGAAPAKLKCPCVLNHRAKWRERRDAARQERLARRQAGQQSDAVSNSTAAHSRSTARQLGSARPLQSGAEPPAEPAGQEAQSARTPGRRENSSHRVAYENGEVSRGAKAAPPAADALDASSNGVQDPAPASGVELAAVEAENDSKPSALPEKEGQHPSGGKSLAAPQPPPKARRPPPLPSRVRDRPRDMPGGPSITQKASRGGKMPTGHDRAVAQHRHGMDRDALHDDDAAASAAAQLQAASFAEPVNTVEEQPLGLKLTTRHGHSLAERPSAQGSSMEAPAEPPERQDLMKAATAQHEGSAQTSDVIIDIVGNPEDDAEHASATSKASEPASEPESAKAGSESADPEPGAGAAQPEPMEDRGGAAAAPAAVASPSKAGAPVGAGGPRPPSKRRRVQGEEAGPRSKRHGVSSVPDPMGRWRWSVAPASDGAQAQTFSLDAEDAAALAADKAALVSCLQRNVLPQLNFHLKEHVMSKDKVLRQAAREAVDYFQQKKLPRMVQTILRDAQAAMQSEASNSPAAKPGKPPGSPRPKRKKKLASLR</sequence>
<keyword evidence="3" id="KW-0378">Hydrolase</keyword>
<protein>
    <recommendedName>
        <fullName evidence="2">protein-serine/threonine phosphatase</fullName>
        <ecNumber evidence="2">3.1.3.16</ecNumber>
    </recommendedName>
</protein>
<dbReference type="InterPro" id="IPR004274">
    <property type="entry name" value="FCP1_dom"/>
</dbReference>
<feature type="region of interest" description="Disordered" evidence="7">
    <location>
        <begin position="497"/>
        <end position="892"/>
    </location>
</feature>
<name>A0AAV1HZM7_9CHLO</name>
<feature type="domain" description="FCP1 homology" evidence="8">
    <location>
        <begin position="168"/>
        <end position="414"/>
    </location>
</feature>
<dbReference type="PANTHER" id="PTHR23081">
    <property type="entry name" value="RNA POLYMERASE II CTD PHOSPHATASE"/>
    <property type="match status" value="1"/>
</dbReference>
<comment type="catalytic activity">
    <reaction evidence="5">
        <text>O-phospho-L-seryl-[protein] + H2O = L-seryl-[protein] + phosphate</text>
        <dbReference type="Rhea" id="RHEA:20629"/>
        <dbReference type="Rhea" id="RHEA-COMP:9863"/>
        <dbReference type="Rhea" id="RHEA-COMP:11604"/>
        <dbReference type="ChEBI" id="CHEBI:15377"/>
        <dbReference type="ChEBI" id="CHEBI:29999"/>
        <dbReference type="ChEBI" id="CHEBI:43474"/>
        <dbReference type="ChEBI" id="CHEBI:83421"/>
        <dbReference type="EC" id="3.1.3.16"/>
    </reaction>
</comment>
<evidence type="ECO:0000256" key="7">
    <source>
        <dbReference type="SAM" id="MobiDB-lite"/>
    </source>
</evidence>
<dbReference type="GO" id="GO:0005634">
    <property type="term" value="C:nucleus"/>
    <property type="evidence" value="ECO:0007669"/>
    <property type="project" value="UniProtKB-SubCell"/>
</dbReference>
<feature type="compositionally biased region" description="Low complexity" evidence="7">
    <location>
        <begin position="794"/>
        <end position="829"/>
    </location>
</feature>
<dbReference type="InterPro" id="IPR036412">
    <property type="entry name" value="HAD-like_sf"/>
</dbReference>
<dbReference type="InterPro" id="IPR023214">
    <property type="entry name" value="HAD_sf"/>
</dbReference>
<evidence type="ECO:0000313" key="9">
    <source>
        <dbReference type="EMBL" id="CAK0753100.1"/>
    </source>
</evidence>
<evidence type="ECO:0000259" key="8">
    <source>
        <dbReference type="SMART" id="SM00577"/>
    </source>
</evidence>
<proteinExistence type="predicted"/>
<feature type="compositionally biased region" description="Low complexity" evidence="7">
    <location>
        <begin position="579"/>
        <end position="591"/>
    </location>
</feature>
<evidence type="ECO:0000256" key="4">
    <source>
        <dbReference type="ARBA" id="ARBA00023242"/>
    </source>
</evidence>
<dbReference type="EC" id="3.1.3.16" evidence="2"/>
<evidence type="ECO:0000256" key="6">
    <source>
        <dbReference type="ARBA" id="ARBA00048336"/>
    </source>
</evidence>
<evidence type="ECO:0000256" key="1">
    <source>
        <dbReference type="ARBA" id="ARBA00004123"/>
    </source>
</evidence>
<dbReference type="AlphaFoldDB" id="A0AAV1HZM7"/>
<feature type="compositionally biased region" description="Basic and acidic residues" evidence="7">
    <location>
        <begin position="679"/>
        <end position="701"/>
    </location>
</feature>
<feature type="compositionally biased region" description="Low complexity" evidence="7">
    <location>
        <begin position="836"/>
        <end position="853"/>
    </location>
</feature>
<gene>
    <name evidence="9" type="ORF">CVIRNUC_002195</name>
</gene>
<reference evidence="9 10" key="1">
    <citation type="submission" date="2023-10" db="EMBL/GenBank/DDBJ databases">
        <authorList>
            <person name="Maclean D."/>
            <person name="Macfadyen A."/>
        </authorList>
    </citation>
    <scope>NUCLEOTIDE SEQUENCE [LARGE SCALE GENOMIC DNA]</scope>
</reference>
<keyword evidence="4" id="KW-0539">Nucleus</keyword>
<evidence type="ECO:0000313" key="10">
    <source>
        <dbReference type="Proteomes" id="UP001314263"/>
    </source>
</evidence>
<dbReference type="GO" id="GO:0008420">
    <property type="term" value="F:RNA polymerase II CTD heptapeptide repeat phosphatase activity"/>
    <property type="evidence" value="ECO:0007669"/>
    <property type="project" value="InterPro"/>
</dbReference>
<dbReference type="PANTHER" id="PTHR23081:SF36">
    <property type="entry name" value="RNA POLYMERASE II SUBUNIT A C-TERMINAL DOMAIN PHOSPHATASE"/>
    <property type="match status" value="1"/>
</dbReference>
<feature type="compositionally biased region" description="Basic and acidic residues" evidence="7">
    <location>
        <begin position="559"/>
        <end position="569"/>
    </location>
</feature>
<dbReference type="Pfam" id="PF03031">
    <property type="entry name" value="NIF"/>
    <property type="match status" value="1"/>
</dbReference>